<accession>Q555L2</accession>
<dbReference type="KEGG" id="ddi:DDB_G0274861"/>
<dbReference type="HOGENOM" id="CLU_638456_0_0_1"/>
<evidence type="ECO:0000313" key="1">
    <source>
        <dbReference type="EMBL" id="EAL70323.1"/>
    </source>
</evidence>
<dbReference type="GeneID" id="8619483"/>
<proteinExistence type="predicted"/>
<keyword evidence="2" id="KW-1185">Reference proteome</keyword>
<dbReference type="FunCoup" id="Q555L2">
    <property type="interactions" value="11"/>
</dbReference>
<evidence type="ECO:0000313" key="2">
    <source>
        <dbReference type="Proteomes" id="UP000002195"/>
    </source>
</evidence>
<dbReference type="PaxDb" id="44689-DDB0217517"/>
<dbReference type="EMBL" id="AAFI02000012">
    <property type="protein sequence ID" value="EAL70323.1"/>
    <property type="molecule type" value="Genomic_DNA"/>
</dbReference>
<reference evidence="1 2" key="1">
    <citation type="journal article" date="2005" name="Nature">
        <title>The genome of the social amoeba Dictyostelium discoideum.</title>
        <authorList>
            <consortium name="The Dictyostelium discoideum Sequencing Consortium"/>
            <person name="Eichinger L."/>
            <person name="Pachebat J.A."/>
            <person name="Glockner G."/>
            <person name="Rajandream M.A."/>
            <person name="Sucgang R."/>
            <person name="Berriman M."/>
            <person name="Song J."/>
            <person name="Olsen R."/>
            <person name="Szafranski K."/>
            <person name="Xu Q."/>
            <person name="Tunggal B."/>
            <person name="Kummerfeld S."/>
            <person name="Madera M."/>
            <person name="Konfortov B.A."/>
            <person name="Rivero F."/>
            <person name="Bankier A.T."/>
            <person name="Lehmann R."/>
            <person name="Hamlin N."/>
            <person name="Davies R."/>
            <person name="Gaudet P."/>
            <person name="Fey P."/>
            <person name="Pilcher K."/>
            <person name="Chen G."/>
            <person name="Saunders D."/>
            <person name="Sodergren E."/>
            <person name="Davis P."/>
            <person name="Kerhornou A."/>
            <person name="Nie X."/>
            <person name="Hall N."/>
            <person name="Anjard C."/>
            <person name="Hemphill L."/>
            <person name="Bason N."/>
            <person name="Farbrother P."/>
            <person name="Desany B."/>
            <person name="Just E."/>
            <person name="Morio T."/>
            <person name="Rost R."/>
            <person name="Churcher C."/>
            <person name="Cooper J."/>
            <person name="Haydock S."/>
            <person name="van Driessche N."/>
            <person name="Cronin A."/>
            <person name="Goodhead I."/>
            <person name="Muzny D."/>
            <person name="Mourier T."/>
            <person name="Pain A."/>
            <person name="Lu M."/>
            <person name="Harper D."/>
            <person name="Lindsay R."/>
            <person name="Hauser H."/>
            <person name="James K."/>
            <person name="Quiles M."/>
            <person name="Madan Babu M."/>
            <person name="Saito T."/>
            <person name="Buchrieser C."/>
            <person name="Wardroper A."/>
            <person name="Felder M."/>
            <person name="Thangavelu M."/>
            <person name="Johnson D."/>
            <person name="Knights A."/>
            <person name="Loulseged H."/>
            <person name="Mungall K."/>
            <person name="Oliver K."/>
            <person name="Price C."/>
            <person name="Quail M.A."/>
            <person name="Urushihara H."/>
            <person name="Hernandez J."/>
            <person name="Rabbinowitsch E."/>
            <person name="Steffen D."/>
            <person name="Sanders M."/>
            <person name="Ma J."/>
            <person name="Kohara Y."/>
            <person name="Sharp S."/>
            <person name="Simmonds M."/>
            <person name="Spiegler S."/>
            <person name="Tivey A."/>
            <person name="Sugano S."/>
            <person name="White B."/>
            <person name="Walker D."/>
            <person name="Woodward J."/>
            <person name="Winckler T."/>
            <person name="Tanaka Y."/>
            <person name="Shaulsky G."/>
            <person name="Schleicher M."/>
            <person name="Weinstock G."/>
            <person name="Rosenthal A."/>
            <person name="Cox E.C."/>
            <person name="Chisholm R.L."/>
            <person name="Gibbs R."/>
            <person name="Loomis W.F."/>
            <person name="Platzer M."/>
            <person name="Kay R.R."/>
            <person name="Williams J."/>
            <person name="Dear P.H."/>
            <person name="Noegel A.A."/>
            <person name="Barrell B."/>
            <person name="Kuspa A."/>
        </authorList>
    </citation>
    <scope>NUCLEOTIDE SEQUENCE [LARGE SCALE GENOMIC DNA]</scope>
    <source>
        <strain evidence="1 2">AX4</strain>
    </source>
</reference>
<gene>
    <name evidence="1" type="ORF">DDB_G0274861</name>
</gene>
<dbReference type="RefSeq" id="XP_644054.1">
    <property type="nucleotide sequence ID" value="XM_638962.1"/>
</dbReference>
<sequence length="430" mass="50385">MESTSKNGSFNLIKNIFIYNVGEYILTSDSFPKKVSEIDFIFVFNDLCFDCYQNQQFFNGNDNNQFYFNYIGKREFKDGLIPNCIVYLHMFQWENQRLNLTQETLTYINSIFKFVSIPITTIELSKNNKKFKKISNFLNISINQLIDGGVLSFSSEEILIGSNSSLIEIKNIPCNTNNQDNNTKSLYLTVFRNKFLAYEIYKNLFYKLNCKNLEKSLARGIANSINKGDLSKSEKEIIKTIQFIRENDFKNRNYFKFLFSNTSFCGSGEGQINFGDFNKWITIIVQCKNVVALQMYHLIFPENFNIQKKKIIELINEKYLLYNSKHDLEFHFYLNEYFKNLVENESMVNLSAKKIFTMEVTFRNNLEILKNYTSRLLEIVRNNKIKSNGNSSLRGSSFEIDIIKNILLTCNLYLIEEVFKANAIDAKKKL</sequence>
<comment type="caution">
    <text evidence="1">The sequence shown here is derived from an EMBL/GenBank/DDBJ whole genome shotgun (WGS) entry which is preliminary data.</text>
</comment>
<name>Q555L2_DICDI</name>
<organism evidence="1 2">
    <name type="scientific">Dictyostelium discoideum</name>
    <name type="common">Social amoeba</name>
    <dbReference type="NCBI Taxonomy" id="44689"/>
    <lineage>
        <taxon>Eukaryota</taxon>
        <taxon>Amoebozoa</taxon>
        <taxon>Evosea</taxon>
        <taxon>Eumycetozoa</taxon>
        <taxon>Dictyostelia</taxon>
        <taxon>Dictyosteliales</taxon>
        <taxon>Dictyosteliaceae</taxon>
        <taxon>Dictyostelium</taxon>
    </lineage>
</organism>
<dbReference type="VEuPathDB" id="AmoebaDB:DDB_G0274861"/>
<dbReference type="AlphaFoldDB" id="Q555L2"/>
<dbReference type="Proteomes" id="UP000002195">
    <property type="component" value="Unassembled WGS sequence"/>
</dbReference>
<protein>
    <submittedName>
        <fullName evidence="1">Uncharacterized protein</fullName>
    </submittedName>
</protein>
<dbReference type="InParanoid" id="Q555L2"/>
<dbReference type="dictyBase" id="DDB_G0274861"/>